<keyword evidence="1" id="KW-0805">Transcription regulation</keyword>
<dbReference type="InterPro" id="IPR037923">
    <property type="entry name" value="HTH-like"/>
</dbReference>
<dbReference type="Gene3D" id="1.10.10.60">
    <property type="entry name" value="Homeodomain-like"/>
    <property type="match status" value="2"/>
</dbReference>
<dbReference type="PRINTS" id="PR00032">
    <property type="entry name" value="HTHARAC"/>
</dbReference>
<accession>A0A167APD2</accession>
<dbReference type="InterPro" id="IPR018060">
    <property type="entry name" value="HTH_AraC"/>
</dbReference>
<dbReference type="OrthoDB" id="506156at2"/>
<dbReference type="InterPro" id="IPR014710">
    <property type="entry name" value="RmlC-like_jellyroll"/>
</dbReference>
<dbReference type="PROSITE" id="PS01124">
    <property type="entry name" value="HTH_ARAC_FAMILY_2"/>
    <property type="match status" value="1"/>
</dbReference>
<reference evidence="5 6" key="1">
    <citation type="submission" date="2016-02" db="EMBL/GenBank/DDBJ databases">
        <title>Paenibacillus sp. LPB0068, isolated from Crassostrea gigas.</title>
        <authorList>
            <person name="Shin S.-K."/>
            <person name="Yi H."/>
        </authorList>
    </citation>
    <scope>NUCLEOTIDE SEQUENCE [LARGE SCALE GENOMIC DNA]</scope>
    <source>
        <strain evidence="5 6">LPB0068</strain>
    </source>
</reference>
<protein>
    <submittedName>
        <fullName evidence="5">AraC family transcriptional regulator</fullName>
    </submittedName>
</protein>
<evidence type="ECO:0000313" key="6">
    <source>
        <dbReference type="Proteomes" id="UP000077134"/>
    </source>
</evidence>
<dbReference type="KEGG" id="pcx:LPB68_17115"/>
<dbReference type="STRING" id="1763538.LPB68_17115"/>
<sequence length="285" mass="33983">MNQPYHLQYHDPFHRIDLEYDRRIGHFNMHHDHIHNHYEIYYLCSGERSYFIKDRSYHIVAGDLVFIDCNAVHKTSDVGIPDHERIVIYLGKNLLEQFYPEWLSLLEEPFTWDVPILRLPPHESIYLTESMNSIKNELLTLQPSSSLLFRHRIVELLLHAHRQQQHNMLHSHEESTPIHRKIAEITRYLNDHLADSITLTDVANHFYISPFYLSHLFKESTGFTFSSYLSLTRIKEAQRLLRESQLSISEIAWQSGFENFSHFGKTFKKTSHMSPRDYRKQHRSS</sequence>
<name>A0A167APD2_9BACL</name>
<dbReference type="GO" id="GO:0003700">
    <property type="term" value="F:DNA-binding transcription factor activity"/>
    <property type="evidence" value="ECO:0007669"/>
    <property type="project" value="InterPro"/>
</dbReference>
<evidence type="ECO:0000256" key="2">
    <source>
        <dbReference type="ARBA" id="ARBA00023125"/>
    </source>
</evidence>
<dbReference type="SUPFAM" id="SSF51215">
    <property type="entry name" value="Regulatory protein AraC"/>
    <property type="match status" value="1"/>
</dbReference>
<comment type="caution">
    <text evidence="5">The sequence shown here is derived from an EMBL/GenBank/DDBJ whole genome shotgun (WGS) entry which is preliminary data.</text>
</comment>
<dbReference type="InterPro" id="IPR054015">
    <property type="entry name" value="ExsA-like_N"/>
</dbReference>
<dbReference type="Proteomes" id="UP000077134">
    <property type="component" value="Unassembled WGS sequence"/>
</dbReference>
<dbReference type="Gene3D" id="2.60.120.10">
    <property type="entry name" value="Jelly Rolls"/>
    <property type="match status" value="1"/>
</dbReference>
<dbReference type="GO" id="GO:0043565">
    <property type="term" value="F:sequence-specific DNA binding"/>
    <property type="evidence" value="ECO:0007669"/>
    <property type="project" value="InterPro"/>
</dbReference>
<keyword evidence="6" id="KW-1185">Reference proteome</keyword>
<evidence type="ECO:0000256" key="1">
    <source>
        <dbReference type="ARBA" id="ARBA00023015"/>
    </source>
</evidence>
<gene>
    <name evidence="5" type="ORF">PNBC_19985</name>
</gene>
<evidence type="ECO:0000256" key="3">
    <source>
        <dbReference type="ARBA" id="ARBA00023163"/>
    </source>
</evidence>
<keyword evidence="3" id="KW-0804">Transcription</keyword>
<dbReference type="Pfam" id="PF12833">
    <property type="entry name" value="HTH_18"/>
    <property type="match status" value="1"/>
</dbReference>
<dbReference type="EMBL" id="LSFN01000041">
    <property type="protein sequence ID" value="OAB71276.1"/>
    <property type="molecule type" value="Genomic_DNA"/>
</dbReference>
<keyword evidence="2" id="KW-0238">DNA-binding</keyword>
<dbReference type="PANTHER" id="PTHR43280">
    <property type="entry name" value="ARAC-FAMILY TRANSCRIPTIONAL REGULATOR"/>
    <property type="match status" value="1"/>
</dbReference>
<evidence type="ECO:0000313" key="5">
    <source>
        <dbReference type="EMBL" id="OAB71276.1"/>
    </source>
</evidence>
<dbReference type="AlphaFoldDB" id="A0A167APD2"/>
<dbReference type="RefSeq" id="WP_068661189.1">
    <property type="nucleotide sequence ID" value="NZ_CP017770.1"/>
</dbReference>
<dbReference type="PANTHER" id="PTHR43280:SF28">
    <property type="entry name" value="HTH-TYPE TRANSCRIPTIONAL ACTIVATOR RHAS"/>
    <property type="match status" value="1"/>
</dbReference>
<evidence type="ECO:0000259" key="4">
    <source>
        <dbReference type="PROSITE" id="PS01124"/>
    </source>
</evidence>
<dbReference type="SMART" id="SM00342">
    <property type="entry name" value="HTH_ARAC"/>
    <property type="match status" value="1"/>
</dbReference>
<organism evidence="5 6">
    <name type="scientific">Paenibacillus crassostreae</name>
    <dbReference type="NCBI Taxonomy" id="1763538"/>
    <lineage>
        <taxon>Bacteria</taxon>
        <taxon>Bacillati</taxon>
        <taxon>Bacillota</taxon>
        <taxon>Bacilli</taxon>
        <taxon>Bacillales</taxon>
        <taxon>Paenibacillaceae</taxon>
        <taxon>Paenibacillus</taxon>
    </lineage>
</organism>
<feature type="domain" description="HTH araC/xylS-type" evidence="4">
    <location>
        <begin position="183"/>
        <end position="281"/>
    </location>
</feature>
<dbReference type="InterPro" id="IPR020449">
    <property type="entry name" value="Tscrpt_reg_AraC-type_HTH"/>
</dbReference>
<dbReference type="InterPro" id="IPR009057">
    <property type="entry name" value="Homeodomain-like_sf"/>
</dbReference>
<proteinExistence type="predicted"/>
<dbReference type="Pfam" id="PF22200">
    <property type="entry name" value="ExsA_N"/>
    <property type="match status" value="1"/>
</dbReference>
<dbReference type="SUPFAM" id="SSF46689">
    <property type="entry name" value="Homeodomain-like"/>
    <property type="match status" value="2"/>
</dbReference>